<dbReference type="Proteomes" id="UP000193926">
    <property type="component" value="Unassembled WGS sequence"/>
</dbReference>
<dbReference type="InterPro" id="IPR001387">
    <property type="entry name" value="Cro/C1-type_HTH"/>
</dbReference>
<evidence type="ECO:0000259" key="1">
    <source>
        <dbReference type="PROSITE" id="PS50943"/>
    </source>
</evidence>
<dbReference type="AlphaFoldDB" id="A0A1X4NCE9"/>
<gene>
    <name evidence="2" type="ORF">MGEO_19155</name>
</gene>
<evidence type="ECO:0000313" key="3">
    <source>
        <dbReference type="Proteomes" id="UP000193926"/>
    </source>
</evidence>
<evidence type="ECO:0000313" key="2">
    <source>
        <dbReference type="EMBL" id="OSQ44332.1"/>
    </source>
</evidence>
<organism evidence="2 3">
    <name type="scientific">Marivita geojedonensis</name>
    <dbReference type="NCBI Taxonomy" id="1123756"/>
    <lineage>
        <taxon>Bacteria</taxon>
        <taxon>Pseudomonadati</taxon>
        <taxon>Pseudomonadota</taxon>
        <taxon>Alphaproteobacteria</taxon>
        <taxon>Rhodobacterales</taxon>
        <taxon>Roseobacteraceae</taxon>
        <taxon>Marivita</taxon>
    </lineage>
</organism>
<keyword evidence="3" id="KW-1185">Reference proteome</keyword>
<protein>
    <recommendedName>
        <fullName evidence="1">HTH cro/C1-type domain-containing protein</fullName>
    </recommendedName>
</protein>
<proteinExistence type="predicted"/>
<name>A0A1X4NCE9_9RHOB</name>
<dbReference type="CDD" id="cd00093">
    <property type="entry name" value="HTH_XRE"/>
    <property type="match status" value="1"/>
</dbReference>
<reference evidence="2 3" key="1">
    <citation type="submission" date="2014-03" db="EMBL/GenBank/DDBJ databases">
        <title>The draft genome sequence of Marivita geojedonensis KCTC 23882.</title>
        <authorList>
            <person name="Lai Q."/>
            <person name="Shao Z."/>
        </authorList>
    </citation>
    <scope>NUCLEOTIDE SEQUENCE [LARGE SCALE GENOMIC DNA]</scope>
    <source>
        <strain evidence="2 3">DPG-138</strain>
    </source>
</reference>
<feature type="domain" description="HTH cro/C1-type" evidence="1">
    <location>
        <begin position="7"/>
        <end position="63"/>
    </location>
</feature>
<dbReference type="InterPro" id="IPR010982">
    <property type="entry name" value="Lambda_DNA-bd_dom_sf"/>
</dbReference>
<sequence>MITGNQIRIARFALRWSVTELSEKSGVSVRTLKRIEATDSVPSASASTVQEIKKCLETSGIEFIGTPDDRPGIRIGEPKIPRA</sequence>
<accession>A0A1X4NCE9</accession>
<dbReference type="SMART" id="SM00530">
    <property type="entry name" value="HTH_XRE"/>
    <property type="match status" value="1"/>
</dbReference>
<dbReference type="PROSITE" id="PS50943">
    <property type="entry name" value="HTH_CROC1"/>
    <property type="match status" value="1"/>
</dbReference>
<comment type="caution">
    <text evidence="2">The sequence shown here is derived from an EMBL/GenBank/DDBJ whole genome shotgun (WGS) entry which is preliminary data.</text>
</comment>
<dbReference type="STRING" id="1123756.MGEO_19155"/>
<dbReference type="Gene3D" id="1.10.260.40">
    <property type="entry name" value="lambda repressor-like DNA-binding domains"/>
    <property type="match status" value="1"/>
</dbReference>
<dbReference type="GO" id="GO:0003677">
    <property type="term" value="F:DNA binding"/>
    <property type="evidence" value="ECO:0007669"/>
    <property type="project" value="InterPro"/>
</dbReference>
<dbReference type="SUPFAM" id="SSF47413">
    <property type="entry name" value="lambda repressor-like DNA-binding domains"/>
    <property type="match status" value="1"/>
</dbReference>
<dbReference type="EMBL" id="JFKC01000031">
    <property type="protein sequence ID" value="OSQ44332.1"/>
    <property type="molecule type" value="Genomic_DNA"/>
</dbReference>